<dbReference type="RefSeq" id="WP_186283998.1">
    <property type="nucleotide sequence ID" value="NZ_JACMSF010000022.1"/>
</dbReference>
<name>A0A7X1J6P5_9ACTN</name>
<evidence type="ECO:0008006" key="3">
    <source>
        <dbReference type="Google" id="ProtNLM"/>
    </source>
</evidence>
<evidence type="ECO:0000313" key="1">
    <source>
        <dbReference type="EMBL" id="MBC2904127.1"/>
    </source>
</evidence>
<evidence type="ECO:0000313" key="2">
    <source>
        <dbReference type="Proteomes" id="UP000584670"/>
    </source>
</evidence>
<proteinExistence type="predicted"/>
<organism evidence="1 2">
    <name type="scientific">Streptomyces cupreus</name>
    <dbReference type="NCBI Taxonomy" id="2759956"/>
    <lineage>
        <taxon>Bacteria</taxon>
        <taxon>Bacillati</taxon>
        <taxon>Actinomycetota</taxon>
        <taxon>Actinomycetes</taxon>
        <taxon>Kitasatosporales</taxon>
        <taxon>Streptomycetaceae</taxon>
        <taxon>Streptomyces</taxon>
    </lineage>
</organism>
<dbReference type="AlphaFoldDB" id="A0A7X1J6P5"/>
<comment type="caution">
    <text evidence="1">The sequence shown here is derived from an EMBL/GenBank/DDBJ whole genome shotgun (WGS) entry which is preliminary data.</text>
</comment>
<dbReference type="EMBL" id="JACMSF010000022">
    <property type="protein sequence ID" value="MBC2904127.1"/>
    <property type="molecule type" value="Genomic_DNA"/>
</dbReference>
<sequence>MKTTVRTHKIPGYGATLRTSKRLTEQAVKVVHRAVPGSMPDVEVILTSERGMAECVAAAHLALAGSLGRSVVRRAEGRGKQTARDAHACAIPRPDGSALVIVNVNHLPAPSEFARIIVHELVHCMQFSRKDVADEYVSAVREGLGIERRSRRQRRGYDRMVQQDEYEAYGREYLADQLIPGATAA</sequence>
<reference evidence="1 2" key="1">
    <citation type="submission" date="2020-08" db="EMBL/GenBank/DDBJ databases">
        <title>Streptomyces sp. PSKA01 genome sequencing and assembly.</title>
        <authorList>
            <person name="Mandal S."/>
            <person name="Maiti P.K."/>
            <person name="Das P."/>
        </authorList>
    </citation>
    <scope>NUCLEOTIDE SEQUENCE [LARGE SCALE GENOMIC DNA]</scope>
    <source>
        <strain evidence="1 2">PSKA01</strain>
    </source>
</reference>
<keyword evidence="2" id="KW-1185">Reference proteome</keyword>
<dbReference type="Proteomes" id="UP000584670">
    <property type="component" value="Unassembled WGS sequence"/>
</dbReference>
<accession>A0A7X1J6P5</accession>
<protein>
    <recommendedName>
        <fullName evidence="3">DUF45 domain-containing protein</fullName>
    </recommendedName>
</protein>
<gene>
    <name evidence="1" type="ORF">H4N64_21340</name>
</gene>